<dbReference type="Pfam" id="PF00043">
    <property type="entry name" value="GST_C"/>
    <property type="match status" value="1"/>
</dbReference>
<evidence type="ECO:0000313" key="4">
    <source>
        <dbReference type="Proteomes" id="UP000606730"/>
    </source>
</evidence>
<gene>
    <name evidence="3" type="ORF">GCM10011517_12850</name>
</gene>
<dbReference type="Proteomes" id="UP000606730">
    <property type="component" value="Unassembled WGS sequence"/>
</dbReference>
<dbReference type="Gene3D" id="1.20.1050.10">
    <property type="match status" value="1"/>
</dbReference>
<feature type="domain" description="GST C-terminal" evidence="2">
    <location>
        <begin position="86"/>
        <end position="208"/>
    </location>
</feature>
<reference evidence="3" key="1">
    <citation type="journal article" date="2014" name="Int. J. Syst. Evol. Microbiol.">
        <title>Complete genome sequence of Corynebacterium casei LMG S-19264T (=DSM 44701T), isolated from a smear-ripened cheese.</title>
        <authorList>
            <consortium name="US DOE Joint Genome Institute (JGI-PGF)"/>
            <person name="Walter F."/>
            <person name="Albersmeier A."/>
            <person name="Kalinowski J."/>
            <person name="Ruckert C."/>
        </authorList>
    </citation>
    <scope>NUCLEOTIDE SEQUENCE</scope>
    <source>
        <strain evidence="3">CGMCC 1.16012</strain>
    </source>
</reference>
<name>A0A917AEL4_9RHOB</name>
<organism evidence="3 4">
    <name type="scientific">Actibacterium pelagium</name>
    <dbReference type="NCBI Taxonomy" id="2029103"/>
    <lineage>
        <taxon>Bacteria</taxon>
        <taxon>Pseudomonadati</taxon>
        <taxon>Pseudomonadota</taxon>
        <taxon>Alphaproteobacteria</taxon>
        <taxon>Rhodobacterales</taxon>
        <taxon>Roseobacteraceae</taxon>
        <taxon>Actibacterium</taxon>
    </lineage>
</organism>
<dbReference type="SFLD" id="SFLDG01150">
    <property type="entry name" value="Main.1:_Beta-like"/>
    <property type="match status" value="1"/>
</dbReference>
<dbReference type="SFLD" id="SFLDS00019">
    <property type="entry name" value="Glutathione_Transferase_(cytos"/>
    <property type="match status" value="1"/>
</dbReference>
<dbReference type="PANTHER" id="PTHR44051">
    <property type="entry name" value="GLUTATHIONE S-TRANSFERASE-RELATED"/>
    <property type="match status" value="1"/>
</dbReference>
<dbReference type="InterPro" id="IPR036282">
    <property type="entry name" value="Glutathione-S-Trfase_C_sf"/>
</dbReference>
<dbReference type="SUPFAM" id="SSF47616">
    <property type="entry name" value="GST C-terminal domain-like"/>
    <property type="match status" value="1"/>
</dbReference>
<reference evidence="3" key="2">
    <citation type="submission" date="2020-09" db="EMBL/GenBank/DDBJ databases">
        <authorList>
            <person name="Sun Q."/>
            <person name="Zhou Y."/>
        </authorList>
    </citation>
    <scope>NUCLEOTIDE SEQUENCE</scope>
    <source>
        <strain evidence="3">CGMCC 1.16012</strain>
    </source>
</reference>
<dbReference type="OrthoDB" id="5740960at2"/>
<dbReference type="SUPFAM" id="SSF52833">
    <property type="entry name" value="Thioredoxin-like"/>
    <property type="match status" value="1"/>
</dbReference>
<dbReference type="PROSITE" id="PS50404">
    <property type="entry name" value="GST_NTER"/>
    <property type="match status" value="1"/>
</dbReference>
<dbReference type="PANTHER" id="PTHR44051:SF21">
    <property type="entry name" value="GLUTATHIONE S-TRANSFERASE FAMILY PROTEIN"/>
    <property type="match status" value="1"/>
</dbReference>
<dbReference type="RefSeq" id="WP_095595892.1">
    <property type="nucleotide sequence ID" value="NZ_BMKN01000001.1"/>
</dbReference>
<dbReference type="InterPro" id="IPR040079">
    <property type="entry name" value="Glutathione_S-Trfase"/>
</dbReference>
<comment type="caution">
    <text evidence="3">The sequence shown here is derived from an EMBL/GenBank/DDBJ whole genome shotgun (WGS) entry which is preliminary data.</text>
</comment>
<evidence type="ECO:0000259" key="2">
    <source>
        <dbReference type="PROSITE" id="PS50405"/>
    </source>
</evidence>
<accession>A0A917AEL4</accession>
<dbReference type="Gene3D" id="3.40.30.10">
    <property type="entry name" value="Glutaredoxin"/>
    <property type="match status" value="1"/>
</dbReference>
<dbReference type="InterPro" id="IPR004045">
    <property type="entry name" value="Glutathione_S-Trfase_N"/>
</dbReference>
<dbReference type="InterPro" id="IPR010987">
    <property type="entry name" value="Glutathione-S-Trfase_C-like"/>
</dbReference>
<dbReference type="PROSITE" id="PS50405">
    <property type="entry name" value="GST_CTER"/>
    <property type="match status" value="1"/>
</dbReference>
<sequence>MKIRLHHCHQTRSMRVLWLLNEMGVDFELAVYPFDGSLREPDFLAMSPAGRVPALEIDGQSMFESGAMLEYLCDLFPETGMGRAAGSEERAEWLVWLHFAETIGQHVANLNQQILFIYPPEARSPVVVKLEGKRAEKCLAALEDKLADGRDHLLRSGFSAADIAVGQSVYMLRHFVRTSDFPHVEVWYHRITARPAFQKSLPQDGDPVLWAQQFYSLEAE</sequence>
<feature type="domain" description="GST N-terminal" evidence="1">
    <location>
        <begin position="1"/>
        <end position="80"/>
    </location>
</feature>
<keyword evidence="4" id="KW-1185">Reference proteome</keyword>
<evidence type="ECO:0000313" key="3">
    <source>
        <dbReference type="EMBL" id="GGE46557.1"/>
    </source>
</evidence>
<dbReference type="CDD" id="cd03046">
    <property type="entry name" value="GST_N_GTT1_like"/>
    <property type="match status" value="1"/>
</dbReference>
<dbReference type="AlphaFoldDB" id="A0A917AEL4"/>
<dbReference type="InterPro" id="IPR036249">
    <property type="entry name" value="Thioredoxin-like_sf"/>
</dbReference>
<protein>
    <submittedName>
        <fullName evidence="3">Glutathione S-transferase</fullName>
    </submittedName>
</protein>
<evidence type="ECO:0000259" key="1">
    <source>
        <dbReference type="PROSITE" id="PS50404"/>
    </source>
</evidence>
<dbReference type="SFLD" id="SFLDG00358">
    <property type="entry name" value="Main_(cytGST)"/>
    <property type="match status" value="1"/>
</dbReference>
<dbReference type="EMBL" id="BMKN01000001">
    <property type="protein sequence ID" value="GGE46557.1"/>
    <property type="molecule type" value="Genomic_DNA"/>
</dbReference>
<proteinExistence type="predicted"/>
<dbReference type="InterPro" id="IPR004046">
    <property type="entry name" value="GST_C"/>
</dbReference>
<dbReference type="Pfam" id="PF13409">
    <property type="entry name" value="GST_N_2"/>
    <property type="match status" value="1"/>
</dbReference>